<protein>
    <recommendedName>
        <fullName evidence="1">tRNA (guanine-N(1)-)-methyltransferase C-terminal domain-containing protein</fullName>
    </recommendedName>
</protein>
<proteinExistence type="predicted"/>
<gene>
    <name evidence="2" type="ordered locus">Sgly_2301</name>
</gene>
<evidence type="ECO:0000313" key="2">
    <source>
        <dbReference type="EMBL" id="ADY56589.1"/>
    </source>
</evidence>
<dbReference type="eggNOG" id="COG4752">
    <property type="taxonomic scope" value="Bacteria"/>
</dbReference>
<dbReference type="Gene3D" id="3.40.1280.10">
    <property type="match status" value="1"/>
</dbReference>
<evidence type="ECO:0000313" key="3">
    <source>
        <dbReference type="Proteomes" id="UP000007488"/>
    </source>
</evidence>
<dbReference type="KEGG" id="sgy:Sgly_2301"/>
<reference evidence="2 3" key="1">
    <citation type="journal article" date="2011" name="Stand. Genomic Sci.">
        <title>Complete genome sequence of Syntrophobotulus glycolicus type strain (FlGlyR).</title>
        <authorList>
            <person name="Han C."/>
            <person name="Mwirichia R."/>
            <person name="Chertkov O."/>
            <person name="Held B."/>
            <person name="Lapidus A."/>
            <person name="Nolan M."/>
            <person name="Lucas S."/>
            <person name="Hammon N."/>
            <person name="Deshpande S."/>
            <person name="Cheng J.F."/>
            <person name="Tapia R."/>
            <person name="Goodwin L."/>
            <person name="Pitluck S."/>
            <person name="Huntemann M."/>
            <person name="Liolios K."/>
            <person name="Ivanova N."/>
            <person name="Pagani I."/>
            <person name="Mavromatis K."/>
            <person name="Ovchinikova G."/>
            <person name="Pati A."/>
            <person name="Chen A."/>
            <person name="Palaniappan K."/>
            <person name="Land M."/>
            <person name="Hauser L."/>
            <person name="Brambilla E.M."/>
            <person name="Rohde M."/>
            <person name="Spring S."/>
            <person name="Sikorski J."/>
            <person name="Goker M."/>
            <person name="Woyke T."/>
            <person name="Bristow J."/>
            <person name="Eisen J.A."/>
            <person name="Markowitz V."/>
            <person name="Hugenholtz P."/>
            <person name="Kyrpides N.C."/>
            <person name="Klenk H.P."/>
            <person name="Detter J.C."/>
        </authorList>
    </citation>
    <scope>NUCLEOTIDE SEQUENCE [LARGE SCALE GENOMIC DNA]</scope>
    <source>
        <strain evidence="3">DSM 8271 / FlGlyR</strain>
    </source>
</reference>
<dbReference type="RefSeq" id="WP_013625454.1">
    <property type="nucleotide sequence ID" value="NC_015172.1"/>
</dbReference>
<dbReference type="HOGENOM" id="CLU_1414575_0_0_9"/>
<dbReference type="AlphaFoldDB" id="F0SUD9"/>
<dbReference type="STRING" id="645991.Sgly_2301"/>
<sequence length="186" mass="20908">MGELYIALVHAPVYNKNMEEVATSITNLDLHDIARCSATYGLQRYYVVHPAPAQHALAQRIMGFWREGFGAEYNPDRYEAFSRVRLVASVEDALSDIAREQEGKRVHVIATDARLYPDAVSYESMRKKIEETPAVFLLLFGTGWGLLKEVVQSSDYILQPVYGPGEYNHLSVRSAAAVILDRLCGR</sequence>
<keyword evidence="3" id="KW-1185">Reference proteome</keyword>
<dbReference type="EMBL" id="CP002547">
    <property type="protein sequence ID" value="ADY56589.1"/>
    <property type="molecule type" value="Genomic_DNA"/>
</dbReference>
<dbReference type="InterPro" id="IPR019230">
    <property type="entry name" value="RNA_MeTrfase_C_dom"/>
</dbReference>
<reference evidence="3" key="2">
    <citation type="submission" date="2011-02" db="EMBL/GenBank/DDBJ databases">
        <title>The complete genome of Syntrophobotulus glycolicus DSM 8271.</title>
        <authorList>
            <person name="Lucas S."/>
            <person name="Copeland A."/>
            <person name="Lapidus A."/>
            <person name="Bruce D."/>
            <person name="Goodwin L."/>
            <person name="Pitluck S."/>
            <person name="Kyrpides N."/>
            <person name="Mavromatis K."/>
            <person name="Pagani I."/>
            <person name="Ivanova N."/>
            <person name="Mikhailova N."/>
            <person name="Chertkov O."/>
            <person name="Held B."/>
            <person name="Detter J.C."/>
            <person name="Tapia R."/>
            <person name="Han C."/>
            <person name="Land M."/>
            <person name="Hauser L."/>
            <person name="Markowitz V."/>
            <person name="Cheng J.-F."/>
            <person name="Hugenholtz P."/>
            <person name="Woyke T."/>
            <person name="Wu D."/>
            <person name="Spring S."/>
            <person name="Schroeder M."/>
            <person name="Brambilla E."/>
            <person name="Klenk H.-P."/>
            <person name="Eisen J.A."/>
        </authorList>
    </citation>
    <scope>NUCLEOTIDE SEQUENCE [LARGE SCALE GENOMIC DNA]</scope>
    <source>
        <strain evidence="3">DSM 8271 / FlGlyR</strain>
    </source>
</reference>
<dbReference type="Proteomes" id="UP000007488">
    <property type="component" value="Chromosome"/>
</dbReference>
<name>F0SUD9_SYNGF</name>
<dbReference type="InterPro" id="IPR029026">
    <property type="entry name" value="tRNA_m1G_MTases_N"/>
</dbReference>
<dbReference type="OrthoDB" id="9794931at2"/>
<dbReference type="Pfam" id="PF09936">
    <property type="entry name" value="Methyltrn_RNA_4"/>
    <property type="match status" value="1"/>
</dbReference>
<organism evidence="2 3">
    <name type="scientific">Syntrophobotulus glycolicus (strain DSM 8271 / FlGlyR)</name>
    <dbReference type="NCBI Taxonomy" id="645991"/>
    <lineage>
        <taxon>Bacteria</taxon>
        <taxon>Bacillati</taxon>
        <taxon>Bacillota</taxon>
        <taxon>Clostridia</taxon>
        <taxon>Eubacteriales</taxon>
        <taxon>Desulfitobacteriaceae</taxon>
        <taxon>Syntrophobotulus</taxon>
    </lineage>
</organism>
<accession>F0SUD9</accession>
<dbReference type="CDD" id="cd18085">
    <property type="entry name" value="TM1570-like"/>
    <property type="match status" value="1"/>
</dbReference>
<evidence type="ECO:0000259" key="1">
    <source>
        <dbReference type="Pfam" id="PF09936"/>
    </source>
</evidence>
<feature type="domain" description="tRNA (guanine-N(1)-)-methyltransferase C-terminal" evidence="1">
    <location>
        <begin position="4"/>
        <end position="185"/>
    </location>
</feature>